<dbReference type="InterPro" id="IPR003610">
    <property type="entry name" value="CBM5/12"/>
</dbReference>
<evidence type="ECO:0000259" key="10">
    <source>
        <dbReference type="PROSITE" id="PS51694"/>
    </source>
</evidence>
<keyword evidence="14" id="KW-1185">Reference proteome</keyword>
<accession>A0A4Q5KX26</accession>
<dbReference type="CDD" id="cd12215">
    <property type="entry name" value="ChiC_BD"/>
    <property type="match status" value="1"/>
</dbReference>
<name>A0A4Q5KX26_9GAMM</name>
<sequence length="1088" mass="119013">MKKSYLACLIPAILASGLAVAAQQDVEKVYFSQKNLGSDIQGSLLGSVSLAQSLTLPTTNKIPNDRHPHLVSLRKTLVIFEPLANEVDLNESITLIAKNAQGDIVYQSAMQLPAEQPKIASQLDFEINAVKPDHFDHKVMGNGPLASIAEAQGETEFRKLLAEHDTIHVETADGSWAKNFILPEGEAFDDKRITFSSYAGYNSFITYASGTDTLSSGNELTYHNVDGKWYSKGDMDIKRVAYSDKAYTVALPADVMKPGLTLTFSTDEGKEGLLTDIKLGANTNFVLNAVDIGLLTEPRDAFVFTKDRELQRQYFQNIQVSKLTVNPYESIHFPEIMLPDGRLLQDYDPSTADGYGSDSHYRVARELVSAGINSANYGVNSSNVRSGTAWNIDNPYHAVQVTVNMSVGKYSEGLINHGMLGSYVGVASVVNSTGNEFSHEVGHEFGVGAHYPGGFNGAVHNRSTERNSAWGWDANKNIFIPNFTREANNQSMCAEGGCAEPFAGHMFGKGTMSGGWPLYPSQNAYTLLAPYESSVFQDAMESKANFDLNSSTGYSKWDHETQSMAPWTYSVNDDLGRRLVTFSDTDSLHQFGPEDTKLQELYAEYNVIHFNMDDGRWARHLHLTNDPIFEGKIALVETWAAWTGYLHLNGTTISLPMGSKFAYQYTNGEWVEIENDVLNKKVDLTPYKQGVAVTTLVGYYDPENTLPSYIYPALHGAYGSVYEDKFSPSSCQLEVMTQEAGVKTYNLHNRRLTTGKMNRFHVNVETALKPYQANVVCNDETLDSIELAAPKAPLKVSIITTESGFAPEIIGADNVVLAQGAEFDPLAGVKATDDYDGDVTASITVDGVVDTNTAGRYTLTYKAYDNAGSESVVTRQIDVHSEKPVFAGVNDLTIDAGTAFDPMSGVSASDAEDGDISSKIQVSGNVDINTAGIYTLTYRVIDSASQTVTATRNITVVAEVENCEDAWTMNGTYVAGDLVAHNGAVWQAGWWTKGEEPGTTGEWGVWTKVSDSDCSVDKPVTPDPEPTPPPSGEHPLYQAGTSYKEGDIVMGKDEQLYQCKPWPNSGWCSNPSYEPAVSAFWQDAWNKL</sequence>
<comment type="caution">
    <text evidence="7">Lacks conserved residue(s) required for the propagation of feature annotation.</text>
</comment>
<dbReference type="AlphaFoldDB" id="A0A4Q5KX26"/>
<comment type="cofactor">
    <cofactor evidence="1">
        <name>Zn(2+)</name>
        <dbReference type="ChEBI" id="CHEBI:29105"/>
    </cofactor>
</comment>
<dbReference type="Pfam" id="PF12561">
    <property type="entry name" value="TagA"/>
    <property type="match status" value="1"/>
</dbReference>
<dbReference type="GO" id="GO:0046872">
    <property type="term" value="F:metal ion binding"/>
    <property type="evidence" value="ECO:0007669"/>
    <property type="project" value="UniProtKB-KW"/>
</dbReference>
<dbReference type="InterPro" id="IPR048990">
    <property type="entry name" value="StcE_b-sandwich"/>
</dbReference>
<dbReference type="Gene3D" id="2.60.120.1230">
    <property type="match status" value="2"/>
</dbReference>
<dbReference type="InterPro" id="IPR022218">
    <property type="entry name" value="TagA_dom"/>
</dbReference>
<dbReference type="PROSITE" id="PS51694">
    <property type="entry name" value="PEPTIDASE_M66"/>
    <property type="match status" value="1"/>
</dbReference>
<comment type="caution">
    <text evidence="11">The sequence shown here is derived from an EMBL/GenBank/DDBJ whole genome shotgun (WGS) entry which is preliminary data.</text>
</comment>
<dbReference type="GO" id="GO:0006508">
    <property type="term" value="P:proteolysis"/>
    <property type="evidence" value="ECO:0007669"/>
    <property type="project" value="UniProtKB-KW"/>
</dbReference>
<feature type="region of interest" description="Disordered" evidence="8">
    <location>
        <begin position="1014"/>
        <end position="1039"/>
    </location>
</feature>
<proteinExistence type="predicted"/>
<dbReference type="Proteomes" id="UP000294166">
    <property type="component" value="Unassembled WGS sequence"/>
</dbReference>
<feature type="compositionally biased region" description="Pro residues" evidence="8">
    <location>
        <begin position="1021"/>
        <end position="1032"/>
    </location>
</feature>
<dbReference type="GO" id="GO:0005576">
    <property type="term" value="C:extracellular region"/>
    <property type="evidence" value="ECO:0007669"/>
    <property type="project" value="InterPro"/>
</dbReference>
<dbReference type="Pfam" id="PF20944">
    <property type="entry name" value="StcE_b-sandwich"/>
    <property type="match status" value="2"/>
</dbReference>
<dbReference type="GO" id="GO:0004553">
    <property type="term" value="F:hydrolase activity, hydrolyzing O-glycosyl compounds"/>
    <property type="evidence" value="ECO:0007669"/>
    <property type="project" value="InterPro"/>
</dbReference>
<dbReference type="InterPro" id="IPR013783">
    <property type="entry name" value="Ig-like_fold"/>
</dbReference>
<dbReference type="RefSeq" id="WP_130048322.1">
    <property type="nucleotide sequence ID" value="NZ_SEZK01000003.1"/>
</dbReference>
<dbReference type="Pfam" id="PF16403">
    <property type="entry name" value="Bact_surface_Ig-like"/>
    <property type="match status" value="2"/>
</dbReference>
<dbReference type="SMART" id="SM00495">
    <property type="entry name" value="ChtBD3"/>
    <property type="match status" value="2"/>
</dbReference>
<dbReference type="InterPro" id="IPR032179">
    <property type="entry name" value="Cry22Aa_Ig-like"/>
</dbReference>
<evidence type="ECO:0000256" key="3">
    <source>
        <dbReference type="ARBA" id="ARBA00022723"/>
    </source>
</evidence>
<reference evidence="13 14" key="1">
    <citation type="submission" date="2019-02" db="EMBL/GenBank/DDBJ databases">
        <title>Genome sequences of Aliivibrio finisterrensis strains from farmed Atlantic salmon.</title>
        <authorList>
            <person name="Bowman J.P."/>
        </authorList>
    </citation>
    <scope>NUCLEOTIDE SEQUENCE [LARGE SCALE GENOMIC DNA]</scope>
    <source>
        <strain evidence="12 14">A21</strain>
        <strain evidence="11 13">A46</strain>
    </source>
</reference>
<feature type="domain" description="Peptidase M66" evidence="10">
    <location>
        <begin position="284"/>
        <end position="546"/>
    </location>
</feature>
<evidence type="ECO:0000313" key="12">
    <source>
        <dbReference type="EMBL" id="RYU66138.1"/>
    </source>
</evidence>
<evidence type="ECO:0000313" key="11">
    <source>
        <dbReference type="EMBL" id="RYU53693.1"/>
    </source>
</evidence>
<organism evidence="11 13">
    <name type="scientific">Aliivibrio finisterrensis</name>
    <dbReference type="NCBI Taxonomy" id="511998"/>
    <lineage>
        <taxon>Bacteria</taxon>
        <taxon>Pseudomonadati</taxon>
        <taxon>Pseudomonadota</taxon>
        <taxon>Gammaproteobacteria</taxon>
        <taxon>Vibrionales</taxon>
        <taxon>Vibrionaceae</taxon>
        <taxon>Aliivibrio</taxon>
    </lineage>
</organism>
<keyword evidence="5" id="KW-0862">Zinc</keyword>
<dbReference type="Pfam" id="PF02839">
    <property type="entry name" value="CBM_5_12"/>
    <property type="match status" value="1"/>
</dbReference>
<dbReference type="PANTHER" id="PTHR39540">
    <property type="match status" value="1"/>
</dbReference>
<evidence type="ECO:0000256" key="5">
    <source>
        <dbReference type="ARBA" id="ARBA00022833"/>
    </source>
</evidence>
<dbReference type="GO" id="GO:0004222">
    <property type="term" value="F:metalloendopeptidase activity"/>
    <property type="evidence" value="ECO:0007669"/>
    <property type="project" value="InterPro"/>
</dbReference>
<feature type="signal peptide" evidence="9">
    <location>
        <begin position="1"/>
        <end position="21"/>
    </location>
</feature>
<dbReference type="InterPro" id="IPR019503">
    <property type="entry name" value="Peptidase_M66_dom"/>
</dbReference>
<evidence type="ECO:0000256" key="8">
    <source>
        <dbReference type="SAM" id="MobiDB-lite"/>
    </source>
</evidence>
<evidence type="ECO:0000256" key="7">
    <source>
        <dbReference type="PROSITE-ProRule" id="PRU01031"/>
    </source>
</evidence>
<feature type="chain" id="PRO_5020955694" evidence="9">
    <location>
        <begin position="22"/>
        <end position="1088"/>
    </location>
</feature>
<keyword evidence="9" id="KW-0732">Signal</keyword>
<evidence type="ECO:0000313" key="14">
    <source>
        <dbReference type="Proteomes" id="UP000294166"/>
    </source>
</evidence>
<keyword evidence="4" id="KW-0378">Hydrolase</keyword>
<keyword evidence="6" id="KW-0482">Metalloprotease</keyword>
<protein>
    <submittedName>
        <fullName evidence="11">DUF5011 domain-containing protein</fullName>
    </submittedName>
</protein>
<evidence type="ECO:0000256" key="1">
    <source>
        <dbReference type="ARBA" id="ARBA00001947"/>
    </source>
</evidence>
<evidence type="ECO:0000313" key="13">
    <source>
        <dbReference type="Proteomes" id="UP000294063"/>
    </source>
</evidence>
<dbReference type="Gene3D" id="2.10.10.20">
    <property type="entry name" value="Carbohydrate-binding module superfamily 5/12"/>
    <property type="match status" value="1"/>
</dbReference>
<dbReference type="SUPFAM" id="SSF51055">
    <property type="entry name" value="Carbohydrate binding domain"/>
    <property type="match status" value="1"/>
</dbReference>
<dbReference type="InterPro" id="IPR051256">
    <property type="entry name" value="Dictomallein"/>
</dbReference>
<dbReference type="Pfam" id="PF10462">
    <property type="entry name" value="Peptidase_M66"/>
    <property type="match status" value="1"/>
</dbReference>
<evidence type="ECO:0000256" key="4">
    <source>
        <dbReference type="ARBA" id="ARBA00022801"/>
    </source>
</evidence>
<dbReference type="GO" id="GO:0030246">
    <property type="term" value="F:carbohydrate binding"/>
    <property type="evidence" value="ECO:0007669"/>
    <property type="project" value="InterPro"/>
</dbReference>
<dbReference type="Proteomes" id="UP000294063">
    <property type="component" value="Unassembled WGS sequence"/>
</dbReference>
<dbReference type="PANTHER" id="PTHR39540:SF1">
    <property type="entry name" value="DICTOMALLEIN-1-RELATED"/>
    <property type="match status" value="1"/>
</dbReference>
<dbReference type="InterPro" id="IPR036573">
    <property type="entry name" value="CBM_sf_5/12"/>
</dbReference>
<dbReference type="EMBL" id="SEZN01000005">
    <property type="protein sequence ID" value="RYU66138.1"/>
    <property type="molecule type" value="Genomic_DNA"/>
</dbReference>
<dbReference type="GO" id="GO:0005975">
    <property type="term" value="P:carbohydrate metabolic process"/>
    <property type="evidence" value="ECO:0007669"/>
    <property type="project" value="InterPro"/>
</dbReference>
<evidence type="ECO:0000256" key="2">
    <source>
        <dbReference type="ARBA" id="ARBA00022670"/>
    </source>
</evidence>
<evidence type="ECO:0000256" key="9">
    <source>
        <dbReference type="SAM" id="SignalP"/>
    </source>
</evidence>
<gene>
    <name evidence="12" type="ORF">ERW53_04365</name>
    <name evidence="11" type="ORF">ERW57_03835</name>
</gene>
<dbReference type="EMBL" id="SEZK01000003">
    <property type="protein sequence ID" value="RYU53693.1"/>
    <property type="molecule type" value="Genomic_DNA"/>
</dbReference>
<keyword evidence="3" id="KW-0479">Metal-binding</keyword>
<evidence type="ECO:0000256" key="6">
    <source>
        <dbReference type="ARBA" id="ARBA00023049"/>
    </source>
</evidence>
<dbReference type="Gene3D" id="2.60.40.10">
    <property type="entry name" value="Immunoglobulins"/>
    <property type="match status" value="2"/>
</dbReference>
<keyword evidence="2" id="KW-0645">Protease</keyword>